<dbReference type="AlphaFoldDB" id="A0A392NQA0"/>
<dbReference type="PANTHER" id="PTHR36617:SF15">
    <property type="entry name" value="REVERSE TRANSCRIPTASE ZINC-BINDING DOMAIN-CONTAINING PROTEIN"/>
    <property type="match status" value="1"/>
</dbReference>
<reference evidence="1 2" key="1">
    <citation type="journal article" date="2018" name="Front. Plant Sci.">
        <title>Red Clover (Trifolium pratense) and Zigzag Clover (T. medium) - A Picture of Genomic Similarities and Differences.</title>
        <authorList>
            <person name="Dluhosova J."/>
            <person name="Istvanek J."/>
            <person name="Nedelnik J."/>
            <person name="Repkova J."/>
        </authorList>
    </citation>
    <scope>NUCLEOTIDE SEQUENCE [LARGE SCALE GENOMIC DNA]</scope>
    <source>
        <strain evidence="2">cv. 10/8</strain>
        <tissue evidence="1">Leaf</tissue>
    </source>
</reference>
<evidence type="ECO:0000313" key="1">
    <source>
        <dbReference type="EMBL" id="MCI01390.1"/>
    </source>
</evidence>
<evidence type="ECO:0000313" key="2">
    <source>
        <dbReference type="Proteomes" id="UP000265520"/>
    </source>
</evidence>
<accession>A0A392NQA0</accession>
<dbReference type="EMBL" id="LXQA010046036">
    <property type="protein sequence ID" value="MCI01390.1"/>
    <property type="molecule type" value="Genomic_DNA"/>
</dbReference>
<protein>
    <submittedName>
        <fullName evidence="1">Defensin/CCP-like protein</fullName>
    </submittedName>
</protein>
<dbReference type="Proteomes" id="UP000265520">
    <property type="component" value="Unassembled WGS sequence"/>
</dbReference>
<organism evidence="1 2">
    <name type="scientific">Trifolium medium</name>
    <dbReference type="NCBI Taxonomy" id="97028"/>
    <lineage>
        <taxon>Eukaryota</taxon>
        <taxon>Viridiplantae</taxon>
        <taxon>Streptophyta</taxon>
        <taxon>Embryophyta</taxon>
        <taxon>Tracheophyta</taxon>
        <taxon>Spermatophyta</taxon>
        <taxon>Magnoliopsida</taxon>
        <taxon>eudicotyledons</taxon>
        <taxon>Gunneridae</taxon>
        <taxon>Pentapetalae</taxon>
        <taxon>rosids</taxon>
        <taxon>fabids</taxon>
        <taxon>Fabales</taxon>
        <taxon>Fabaceae</taxon>
        <taxon>Papilionoideae</taxon>
        <taxon>50 kb inversion clade</taxon>
        <taxon>NPAAA clade</taxon>
        <taxon>Hologalegina</taxon>
        <taxon>IRL clade</taxon>
        <taxon>Trifolieae</taxon>
        <taxon>Trifolium</taxon>
    </lineage>
</organism>
<dbReference type="PANTHER" id="PTHR36617">
    <property type="entry name" value="PROTEIN, PUTATIVE-RELATED"/>
    <property type="match status" value="1"/>
</dbReference>
<sequence>MVVEDRNWFSDVAVKKVRNGRNTRFWLDRWTGDSPLCLAFPRLFSLSIQKEASVGDLRVMAGDRWVWGLELSG</sequence>
<comment type="caution">
    <text evidence="1">The sequence shown here is derived from an EMBL/GenBank/DDBJ whole genome shotgun (WGS) entry which is preliminary data.</text>
</comment>
<name>A0A392NQA0_9FABA</name>
<keyword evidence="2" id="KW-1185">Reference proteome</keyword>
<proteinExistence type="predicted"/>